<dbReference type="Pfam" id="PF05685">
    <property type="entry name" value="Uma2"/>
    <property type="match status" value="1"/>
</dbReference>
<keyword evidence="2" id="KW-0378">Hydrolase</keyword>
<gene>
    <name evidence="2" type="ORF">DCC39_16105</name>
</gene>
<dbReference type="InterPro" id="IPR011335">
    <property type="entry name" value="Restrct_endonuc-II-like"/>
</dbReference>
<dbReference type="OrthoDB" id="9808428at2"/>
<dbReference type="SUPFAM" id="SSF52980">
    <property type="entry name" value="Restriction endonuclease-like"/>
    <property type="match status" value="1"/>
</dbReference>
<dbReference type="PANTHER" id="PTHR36558">
    <property type="entry name" value="GLR1098 PROTEIN"/>
    <property type="match status" value="1"/>
</dbReference>
<dbReference type="PANTHER" id="PTHR36558:SF1">
    <property type="entry name" value="RESTRICTION ENDONUCLEASE DOMAIN-CONTAINING PROTEIN-RELATED"/>
    <property type="match status" value="1"/>
</dbReference>
<dbReference type="CDD" id="cd06260">
    <property type="entry name" value="DUF820-like"/>
    <property type="match status" value="1"/>
</dbReference>
<evidence type="ECO:0000259" key="1">
    <source>
        <dbReference type="Pfam" id="PF05685"/>
    </source>
</evidence>
<dbReference type="Gene3D" id="3.90.1570.10">
    <property type="entry name" value="tt1808, chain A"/>
    <property type="match status" value="1"/>
</dbReference>
<proteinExistence type="predicted"/>
<protein>
    <submittedName>
        <fullName evidence="2">Uma2 family endonuclease</fullName>
    </submittedName>
</protein>
<sequence>MSMNYPDKQYSYKDYLCWTGEERIELIDGIPYNMPPAPSRQHQKILGKIFWEFQNYLRDKECEVYVSPFDVRLLSEDKADNEVKDVVQPDVSVICDKNKLDEKGCNGSPDLIVEILSPATAKHDRLRKYNLYEKAQVKEYWIVDPVNETIEKFILTDETFARDGVFGKSDTIESHIFTDFKIDLYNIFSESD</sequence>
<name>A0A2U1JRJ9_9BACI</name>
<feature type="domain" description="Putative restriction endonuclease" evidence="1">
    <location>
        <begin position="14"/>
        <end position="183"/>
    </location>
</feature>
<keyword evidence="3" id="KW-1185">Reference proteome</keyword>
<reference evidence="2 3" key="1">
    <citation type="submission" date="2018-04" db="EMBL/GenBank/DDBJ databases">
        <title>Camelliibacillus theae gen. nov., sp. nov., isolated from Pu'er tea.</title>
        <authorList>
            <person name="Niu L."/>
        </authorList>
    </citation>
    <scope>NUCLEOTIDE SEQUENCE [LARGE SCALE GENOMIC DNA]</scope>
    <source>
        <strain evidence="2 3">T8</strain>
    </source>
</reference>
<accession>A0A2U1JRJ9</accession>
<keyword evidence="2" id="KW-0255">Endonuclease</keyword>
<comment type="caution">
    <text evidence="2">The sequence shown here is derived from an EMBL/GenBank/DDBJ whole genome shotgun (WGS) entry which is preliminary data.</text>
</comment>
<dbReference type="InterPro" id="IPR008538">
    <property type="entry name" value="Uma2"/>
</dbReference>
<organism evidence="2 3">
    <name type="scientific">Pueribacillus theae</name>
    <dbReference type="NCBI Taxonomy" id="2171751"/>
    <lineage>
        <taxon>Bacteria</taxon>
        <taxon>Bacillati</taxon>
        <taxon>Bacillota</taxon>
        <taxon>Bacilli</taxon>
        <taxon>Bacillales</taxon>
        <taxon>Bacillaceae</taxon>
        <taxon>Pueribacillus</taxon>
    </lineage>
</organism>
<dbReference type="InterPro" id="IPR012296">
    <property type="entry name" value="Nuclease_put_TT1808"/>
</dbReference>
<dbReference type="EMBL" id="QCZG01000046">
    <property type="protein sequence ID" value="PWA07830.1"/>
    <property type="molecule type" value="Genomic_DNA"/>
</dbReference>
<dbReference type="GO" id="GO:0004519">
    <property type="term" value="F:endonuclease activity"/>
    <property type="evidence" value="ECO:0007669"/>
    <property type="project" value="UniProtKB-KW"/>
</dbReference>
<dbReference type="Proteomes" id="UP000245998">
    <property type="component" value="Unassembled WGS sequence"/>
</dbReference>
<keyword evidence="2" id="KW-0540">Nuclease</keyword>
<dbReference type="AlphaFoldDB" id="A0A2U1JRJ9"/>
<evidence type="ECO:0000313" key="3">
    <source>
        <dbReference type="Proteomes" id="UP000245998"/>
    </source>
</evidence>
<evidence type="ECO:0000313" key="2">
    <source>
        <dbReference type="EMBL" id="PWA07830.1"/>
    </source>
</evidence>